<gene>
    <name evidence="2" type="ORF">IDH45_12480</name>
</gene>
<comment type="caution">
    <text evidence="2">The sequence shown here is derived from an EMBL/GenBank/DDBJ whole genome shotgun (WGS) entry which is preliminary data.</text>
</comment>
<keyword evidence="1" id="KW-1133">Transmembrane helix</keyword>
<accession>A0A927GZB2</accession>
<dbReference type="AlphaFoldDB" id="A0A927GZB2"/>
<dbReference type="InterPro" id="IPR047928">
    <property type="entry name" value="Perm_prefix_1"/>
</dbReference>
<feature type="transmembrane region" description="Helical" evidence="1">
    <location>
        <begin position="137"/>
        <end position="157"/>
    </location>
</feature>
<name>A0A927GZB2_9BACL</name>
<reference evidence="2" key="1">
    <citation type="submission" date="2020-09" db="EMBL/GenBank/DDBJ databases">
        <title>A novel bacterium of genus Paenibacillus, isolated from South China Sea.</title>
        <authorList>
            <person name="Huang H."/>
            <person name="Mo K."/>
            <person name="Hu Y."/>
        </authorList>
    </citation>
    <scope>NUCLEOTIDE SEQUENCE</scope>
    <source>
        <strain evidence="2">IB182363</strain>
    </source>
</reference>
<keyword evidence="1" id="KW-0472">Membrane</keyword>
<evidence type="ECO:0000313" key="2">
    <source>
        <dbReference type="EMBL" id="MBD2862801.1"/>
    </source>
</evidence>
<dbReference type="NCBIfam" id="NF038403">
    <property type="entry name" value="perm_prefix_1"/>
    <property type="match status" value="1"/>
</dbReference>
<feature type="transmembrane region" description="Helical" evidence="1">
    <location>
        <begin position="98"/>
        <end position="117"/>
    </location>
</feature>
<dbReference type="EMBL" id="JACXJA010000015">
    <property type="protein sequence ID" value="MBD2862801.1"/>
    <property type="molecule type" value="Genomic_DNA"/>
</dbReference>
<sequence>MDTIIGYLDNMFASLPKNDQTIKLKQDLLATMEEKYYELKHEGKSENEAVGIVISEFGNIDELASELGLSRGREEKSLRHISDWEAEEYATAKRKSGFLIGLGIFLCITGVALLVLLTNLSEDGLLGPLVTDNTGGWIGLIAMFMLMVPAIAMFIYSGTKLNSFHYMQGEFVIPHALQTYIRHKQIAFTPTFTLALIVGVCLCVMSPVMIFAASVISEDLTVYGVAAMLLMIAVAVFLFTYYGNIKNSFSVLLQEGDYSQEKKEENRVVGAVAAIVWPIATCAFLISGLVYQQWHINWIIFPVTGILFGMFSAVYNISRGNRAS</sequence>
<organism evidence="2 3">
    <name type="scientific">Paenibacillus oceani</name>
    <dbReference type="NCBI Taxonomy" id="2772510"/>
    <lineage>
        <taxon>Bacteria</taxon>
        <taxon>Bacillati</taxon>
        <taxon>Bacillota</taxon>
        <taxon>Bacilli</taxon>
        <taxon>Bacillales</taxon>
        <taxon>Paenibacillaceae</taxon>
        <taxon>Paenibacillus</taxon>
    </lineage>
</organism>
<evidence type="ECO:0000256" key="1">
    <source>
        <dbReference type="SAM" id="Phobius"/>
    </source>
</evidence>
<protein>
    <recommendedName>
        <fullName evidence="4">Beta-carotene 15,15'-monooxygenase</fullName>
    </recommendedName>
</protein>
<evidence type="ECO:0000313" key="3">
    <source>
        <dbReference type="Proteomes" id="UP000639396"/>
    </source>
</evidence>
<feature type="transmembrane region" description="Helical" evidence="1">
    <location>
        <begin position="296"/>
        <end position="317"/>
    </location>
</feature>
<feature type="transmembrane region" description="Helical" evidence="1">
    <location>
        <begin position="268"/>
        <end position="290"/>
    </location>
</feature>
<evidence type="ECO:0008006" key="4">
    <source>
        <dbReference type="Google" id="ProtNLM"/>
    </source>
</evidence>
<feature type="transmembrane region" description="Helical" evidence="1">
    <location>
        <begin position="222"/>
        <end position="242"/>
    </location>
</feature>
<proteinExistence type="predicted"/>
<dbReference type="RefSeq" id="WP_190928034.1">
    <property type="nucleotide sequence ID" value="NZ_JACXJA010000015.1"/>
</dbReference>
<keyword evidence="3" id="KW-1185">Reference proteome</keyword>
<feature type="transmembrane region" description="Helical" evidence="1">
    <location>
        <begin position="192"/>
        <end position="216"/>
    </location>
</feature>
<keyword evidence="1" id="KW-0812">Transmembrane</keyword>
<dbReference type="Proteomes" id="UP000639396">
    <property type="component" value="Unassembled WGS sequence"/>
</dbReference>